<dbReference type="OrthoDB" id="1492580at2"/>
<gene>
    <name evidence="2" type="ORF">EV188_1011092</name>
</gene>
<keyword evidence="3" id="KW-1185">Reference proteome</keyword>
<proteinExistence type="predicted"/>
<protein>
    <submittedName>
        <fullName evidence="2">Putative HhH-GPD family protein</fullName>
    </submittedName>
</protein>
<evidence type="ECO:0000259" key="1">
    <source>
        <dbReference type="Pfam" id="PF00730"/>
    </source>
</evidence>
<evidence type="ECO:0000313" key="3">
    <source>
        <dbReference type="Proteomes" id="UP000295705"/>
    </source>
</evidence>
<dbReference type="GO" id="GO:0003824">
    <property type="term" value="F:catalytic activity"/>
    <property type="evidence" value="ECO:0007669"/>
    <property type="project" value="InterPro"/>
</dbReference>
<dbReference type="Gene3D" id="1.10.340.30">
    <property type="entry name" value="Hypothetical protein, domain 2"/>
    <property type="match status" value="1"/>
</dbReference>
<comment type="caution">
    <text evidence="2">The sequence shown here is derived from an EMBL/GenBank/DDBJ whole genome shotgun (WGS) entry which is preliminary data.</text>
</comment>
<dbReference type="Pfam" id="PF00730">
    <property type="entry name" value="HhH-GPD"/>
    <property type="match status" value="1"/>
</dbReference>
<accession>A0A4R6VTH6</accession>
<dbReference type="InterPro" id="IPR017658">
    <property type="entry name" value="HhH-GPD_base_excis"/>
</dbReference>
<evidence type="ECO:0000313" key="2">
    <source>
        <dbReference type="EMBL" id="TDQ65840.1"/>
    </source>
</evidence>
<dbReference type="InterPro" id="IPR003265">
    <property type="entry name" value="HhH-GPD_domain"/>
</dbReference>
<name>A0A4R6VTH6_9PSEU</name>
<sequence length="200" mass="21183">MPDLTLAQDTEADAVLSANPLALLIGMLLDQQFPMERAFASPALLTERLGGPLTAAGIAEYDTEALVAAFTGPPALHRYPRSMAERVQALCRLLVEDWGGEAERLWTDAGSGREVLANLQSLPGFGKQKAQIFTALLGKQCGVTPEGWREAAGSYGDEGSRRSIADVVDPVTLGEVRDFKQAQKKAAKAAKAEASSSAPS</sequence>
<dbReference type="SUPFAM" id="SSF48150">
    <property type="entry name" value="DNA-glycosylase"/>
    <property type="match status" value="1"/>
</dbReference>
<dbReference type="EMBL" id="SNYO01000001">
    <property type="protein sequence ID" value="TDQ65840.1"/>
    <property type="molecule type" value="Genomic_DNA"/>
</dbReference>
<dbReference type="NCBIfam" id="TIGR03252">
    <property type="entry name" value="HhH-GPD-type base excision DNA repair protein"/>
    <property type="match status" value="1"/>
</dbReference>
<dbReference type="GO" id="GO:0006284">
    <property type="term" value="P:base-excision repair"/>
    <property type="evidence" value="ECO:0007669"/>
    <property type="project" value="InterPro"/>
</dbReference>
<feature type="domain" description="HhH-GPD" evidence="1">
    <location>
        <begin position="25"/>
        <end position="160"/>
    </location>
</feature>
<dbReference type="InterPro" id="IPR011257">
    <property type="entry name" value="DNA_glycosylase"/>
</dbReference>
<dbReference type="RefSeq" id="WP_133825145.1">
    <property type="nucleotide sequence ID" value="NZ_BAABHR010000049.1"/>
</dbReference>
<reference evidence="2 3" key="1">
    <citation type="submission" date="2019-03" db="EMBL/GenBank/DDBJ databases">
        <title>Genomic Encyclopedia of Type Strains, Phase IV (KMG-IV): sequencing the most valuable type-strain genomes for metagenomic binning, comparative biology and taxonomic classification.</title>
        <authorList>
            <person name="Goeker M."/>
        </authorList>
    </citation>
    <scope>NUCLEOTIDE SEQUENCE [LARGE SCALE GENOMIC DNA]</scope>
    <source>
        <strain evidence="2 3">DSM 45775</strain>
    </source>
</reference>
<dbReference type="Proteomes" id="UP000295705">
    <property type="component" value="Unassembled WGS sequence"/>
</dbReference>
<dbReference type="AlphaFoldDB" id="A0A4R6VTH6"/>
<organism evidence="2 3">
    <name type="scientific">Actinomycetospora succinea</name>
    <dbReference type="NCBI Taxonomy" id="663603"/>
    <lineage>
        <taxon>Bacteria</taxon>
        <taxon>Bacillati</taxon>
        <taxon>Actinomycetota</taxon>
        <taxon>Actinomycetes</taxon>
        <taxon>Pseudonocardiales</taxon>
        <taxon>Pseudonocardiaceae</taxon>
        <taxon>Actinomycetospora</taxon>
    </lineage>
</organism>